<accession>A0A0M9A6C9</accession>
<dbReference type="EMBL" id="KQ435726">
    <property type="protein sequence ID" value="KOX78155.1"/>
    <property type="molecule type" value="Genomic_DNA"/>
</dbReference>
<gene>
    <name evidence="2" type="ORF">WN51_09514</name>
</gene>
<dbReference type="Proteomes" id="UP000053105">
    <property type="component" value="Unassembled WGS sequence"/>
</dbReference>
<dbReference type="AlphaFoldDB" id="A0A0M9A6C9"/>
<feature type="region of interest" description="Disordered" evidence="1">
    <location>
        <begin position="122"/>
        <end position="156"/>
    </location>
</feature>
<feature type="compositionally biased region" description="Polar residues" evidence="1">
    <location>
        <begin position="145"/>
        <end position="156"/>
    </location>
</feature>
<keyword evidence="3" id="KW-1185">Reference proteome</keyword>
<protein>
    <submittedName>
        <fullName evidence="2">Uncharacterized protein</fullName>
    </submittedName>
</protein>
<evidence type="ECO:0000313" key="2">
    <source>
        <dbReference type="EMBL" id="KOX78155.1"/>
    </source>
</evidence>
<organism evidence="2 3">
    <name type="scientific">Melipona quadrifasciata</name>
    <dbReference type="NCBI Taxonomy" id="166423"/>
    <lineage>
        <taxon>Eukaryota</taxon>
        <taxon>Metazoa</taxon>
        <taxon>Ecdysozoa</taxon>
        <taxon>Arthropoda</taxon>
        <taxon>Hexapoda</taxon>
        <taxon>Insecta</taxon>
        <taxon>Pterygota</taxon>
        <taxon>Neoptera</taxon>
        <taxon>Endopterygota</taxon>
        <taxon>Hymenoptera</taxon>
        <taxon>Apocrita</taxon>
        <taxon>Aculeata</taxon>
        <taxon>Apoidea</taxon>
        <taxon>Anthophila</taxon>
        <taxon>Apidae</taxon>
        <taxon>Melipona</taxon>
    </lineage>
</organism>
<proteinExistence type="predicted"/>
<sequence length="156" mass="17380">MASMCGSSKSYPAINTGSYYRPGAYPYQVSDTEILVWNRKWKRLNVKFELVSDDCCLDKLPKYSSEMWSFVLRNQDGGTDLAGSQLGPPRGGPFHVSLPSFLGYCYFAGILRFEYQMNPLGGGSERSKKGGTMMHRERHPEKESTLSSGSVKISQG</sequence>
<dbReference type="OrthoDB" id="10359628at2759"/>
<evidence type="ECO:0000256" key="1">
    <source>
        <dbReference type="SAM" id="MobiDB-lite"/>
    </source>
</evidence>
<feature type="compositionally biased region" description="Basic and acidic residues" evidence="1">
    <location>
        <begin position="134"/>
        <end position="144"/>
    </location>
</feature>
<evidence type="ECO:0000313" key="3">
    <source>
        <dbReference type="Proteomes" id="UP000053105"/>
    </source>
</evidence>
<reference evidence="2 3" key="1">
    <citation type="submission" date="2015-07" db="EMBL/GenBank/DDBJ databases">
        <title>The genome of Melipona quadrifasciata.</title>
        <authorList>
            <person name="Pan H."/>
            <person name="Kapheim K."/>
        </authorList>
    </citation>
    <scope>NUCLEOTIDE SEQUENCE [LARGE SCALE GENOMIC DNA]</scope>
    <source>
        <strain evidence="2">0111107301</strain>
        <tissue evidence="2">Whole body</tissue>
    </source>
</reference>
<name>A0A0M9A6C9_9HYME</name>